<sequence length="114" mass="12943">MHFQSATARSFGLYISVLSEHLPALPFAKGTRCACVPFFEVIMTTTICKRKGALIMSDMWQMQGSLRRKGSLRQQKERFPLDSYAGQGVFRGTRKSFPNRWPNAIPFHATAEED</sequence>
<evidence type="ECO:0000313" key="2">
    <source>
        <dbReference type="Proteomes" id="UP001054837"/>
    </source>
</evidence>
<comment type="caution">
    <text evidence="1">The sequence shown here is derived from an EMBL/GenBank/DDBJ whole genome shotgun (WGS) entry which is preliminary data.</text>
</comment>
<name>A0AAV4QQJ4_9ARAC</name>
<proteinExistence type="predicted"/>
<dbReference type="EMBL" id="BPLQ01004772">
    <property type="protein sequence ID" value="GIY10554.1"/>
    <property type="molecule type" value="Genomic_DNA"/>
</dbReference>
<gene>
    <name evidence="1" type="ORF">CDAR_91741</name>
</gene>
<reference evidence="1 2" key="1">
    <citation type="submission" date="2021-06" db="EMBL/GenBank/DDBJ databases">
        <title>Caerostris darwini draft genome.</title>
        <authorList>
            <person name="Kono N."/>
            <person name="Arakawa K."/>
        </authorList>
    </citation>
    <scope>NUCLEOTIDE SEQUENCE [LARGE SCALE GENOMIC DNA]</scope>
</reference>
<organism evidence="1 2">
    <name type="scientific">Caerostris darwini</name>
    <dbReference type="NCBI Taxonomy" id="1538125"/>
    <lineage>
        <taxon>Eukaryota</taxon>
        <taxon>Metazoa</taxon>
        <taxon>Ecdysozoa</taxon>
        <taxon>Arthropoda</taxon>
        <taxon>Chelicerata</taxon>
        <taxon>Arachnida</taxon>
        <taxon>Araneae</taxon>
        <taxon>Araneomorphae</taxon>
        <taxon>Entelegynae</taxon>
        <taxon>Araneoidea</taxon>
        <taxon>Araneidae</taxon>
        <taxon>Caerostris</taxon>
    </lineage>
</organism>
<keyword evidence="2" id="KW-1185">Reference proteome</keyword>
<dbReference type="AlphaFoldDB" id="A0AAV4QQJ4"/>
<dbReference type="Proteomes" id="UP001054837">
    <property type="component" value="Unassembled WGS sequence"/>
</dbReference>
<accession>A0AAV4QQJ4</accession>
<evidence type="ECO:0000313" key="1">
    <source>
        <dbReference type="EMBL" id="GIY10554.1"/>
    </source>
</evidence>
<protein>
    <submittedName>
        <fullName evidence="1">Uncharacterized protein</fullName>
    </submittedName>
</protein>